<keyword evidence="4" id="KW-1185">Reference proteome</keyword>
<comment type="caution">
    <text evidence="3">The sequence shown here is derived from an EMBL/GenBank/DDBJ whole genome shotgun (WGS) entry which is preliminary data.</text>
</comment>
<dbReference type="InterPro" id="IPR036291">
    <property type="entry name" value="NAD(P)-bd_dom_sf"/>
</dbReference>
<evidence type="ECO:0000313" key="3">
    <source>
        <dbReference type="EMBL" id="MBM7125517.1"/>
    </source>
</evidence>
<dbReference type="SUPFAM" id="SSF51735">
    <property type="entry name" value="NAD(P)-binding Rossmann-fold domains"/>
    <property type="match status" value="1"/>
</dbReference>
<dbReference type="Proteomes" id="UP001430149">
    <property type="component" value="Unassembled WGS sequence"/>
</dbReference>
<reference evidence="3" key="1">
    <citation type="submission" date="2020-10" db="EMBL/GenBank/DDBJ databases">
        <title>Phylogeny of dyella-like bacteria.</title>
        <authorList>
            <person name="Fu J."/>
        </authorList>
    </citation>
    <scope>NUCLEOTIDE SEQUENCE</scope>
    <source>
        <strain evidence="3">DHOC52</strain>
    </source>
</reference>
<dbReference type="Gene3D" id="3.40.50.720">
    <property type="entry name" value="NAD(P)-binding Rossmann-like Domain"/>
    <property type="match status" value="1"/>
</dbReference>
<sequence>MTETALVTGGSGFVASHLILQLLQNGSVVHATVRNLSHEAKLRPLRQLQQLYPERLRLFEADLLKSGSFDAAIHGCTVVHHVASPFLLPEKIKDGRQQMLEPALHGTRNVLESVNRCKDVRRVVMTSTVGAIFGDYIDVLDMKDRTLSENYFNTSSTIENNPYHYAKVEAEKEAWRMCRAQDRWSLVAINPGMILGPSITPASDSGSLFLLDEMFKGYFFYGMPNLSLTTVDVREVAKAHINAARLPAAQGRYILAEKQMISFVEMSKIVRPIHRRPWLLPKHQVPDTVVRLIGPFFGLTQDYIRKHLGIRFKVDNRRSISELGISYRPIDQTLHEHYRSWAEQRAGGAR</sequence>
<dbReference type="InterPro" id="IPR050425">
    <property type="entry name" value="NAD(P)_dehydrat-like"/>
</dbReference>
<name>A0ABS2K456_9GAMM</name>
<dbReference type="RefSeq" id="WP_204681035.1">
    <property type="nucleotide sequence ID" value="NZ_BSNR01000015.1"/>
</dbReference>
<evidence type="ECO:0000313" key="4">
    <source>
        <dbReference type="Proteomes" id="UP001430149"/>
    </source>
</evidence>
<gene>
    <name evidence="3" type="ORF">ISP19_09005</name>
</gene>
<dbReference type="PANTHER" id="PTHR10366">
    <property type="entry name" value="NAD DEPENDENT EPIMERASE/DEHYDRATASE"/>
    <property type="match status" value="1"/>
</dbReference>
<dbReference type="PANTHER" id="PTHR10366:SF852">
    <property type="entry name" value="CINNAMOYL-COA REDUCTASE CAD2"/>
    <property type="match status" value="1"/>
</dbReference>
<dbReference type="EMBL" id="JADIKE010000034">
    <property type="protein sequence ID" value="MBM7125517.1"/>
    <property type="molecule type" value="Genomic_DNA"/>
</dbReference>
<dbReference type="Pfam" id="PF01370">
    <property type="entry name" value="Epimerase"/>
    <property type="match status" value="1"/>
</dbReference>
<keyword evidence="1" id="KW-0560">Oxidoreductase</keyword>
<organism evidence="3 4">
    <name type="scientific">Dyella flava</name>
    <dbReference type="NCBI Taxonomy" id="1920170"/>
    <lineage>
        <taxon>Bacteria</taxon>
        <taxon>Pseudomonadati</taxon>
        <taxon>Pseudomonadota</taxon>
        <taxon>Gammaproteobacteria</taxon>
        <taxon>Lysobacterales</taxon>
        <taxon>Rhodanobacteraceae</taxon>
        <taxon>Dyella</taxon>
    </lineage>
</organism>
<evidence type="ECO:0000256" key="1">
    <source>
        <dbReference type="ARBA" id="ARBA00023002"/>
    </source>
</evidence>
<proteinExistence type="predicted"/>
<feature type="domain" description="NAD-dependent epimerase/dehydratase" evidence="2">
    <location>
        <begin position="5"/>
        <end position="206"/>
    </location>
</feature>
<protein>
    <submittedName>
        <fullName evidence="3">NAD-dependent epimerase/dehydratase family protein</fullName>
    </submittedName>
</protein>
<accession>A0ABS2K456</accession>
<evidence type="ECO:0000259" key="2">
    <source>
        <dbReference type="Pfam" id="PF01370"/>
    </source>
</evidence>
<dbReference type="InterPro" id="IPR001509">
    <property type="entry name" value="Epimerase_deHydtase"/>
</dbReference>